<dbReference type="OrthoDB" id="9798115at2"/>
<dbReference type="GO" id="GO:0004497">
    <property type="term" value="F:monooxygenase activity"/>
    <property type="evidence" value="ECO:0007669"/>
    <property type="project" value="UniProtKB-KW"/>
</dbReference>
<comment type="caution">
    <text evidence="2">The sequence shown here is derived from an EMBL/GenBank/DDBJ whole genome shotgun (WGS) entry which is preliminary data.</text>
</comment>
<gene>
    <name evidence="2" type="ORF">CWS72_03160</name>
</gene>
<dbReference type="InterPro" id="IPR011008">
    <property type="entry name" value="Dimeric_a/b-barrel"/>
</dbReference>
<evidence type="ECO:0000313" key="3">
    <source>
        <dbReference type="Proteomes" id="UP000233293"/>
    </source>
</evidence>
<keyword evidence="2" id="KW-0503">Monooxygenase</keyword>
<accession>A0A2N3Q0M5</accession>
<protein>
    <submittedName>
        <fullName evidence="2">Antibiotic biosynthesis monooxygenase</fullName>
    </submittedName>
</protein>
<dbReference type="Pfam" id="PF03992">
    <property type="entry name" value="ABM"/>
    <property type="match status" value="1"/>
</dbReference>
<dbReference type="PANTHER" id="PTHR34474">
    <property type="entry name" value="SIGNAL TRANSDUCTION PROTEIN TRAP"/>
    <property type="match status" value="1"/>
</dbReference>
<keyword evidence="2" id="KW-0560">Oxidoreductase</keyword>
<sequence length="104" mass="12059">MFIAMNRFRITIGKEDEFERIWKERDSHLPGLPGFIAFHLLRGPAADDYVLFASHTVWESRQHFEDWTRSEAFRRAHGGTSRSSGLYLGPPQFEGFDVVQEITS</sequence>
<keyword evidence="3" id="KW-1185">Reference proteome</keyword>
<dbReference type="AlphaFoldDB" id="A0A2N3Q0M5"/>
<dbReference type="InterPro" id="IPR050404">
    <property type="entry name" value="Heme-degrading_MO"/>
</dbReference>
<evidence type="ECO:0000313" key="2">
    <source>
        <dbReference type="EMBL" id="PKU26141.1"/>
    </source>
</evidence>
<dbReference type="SUPFAM" id="SSF54909">
    <property type="entry name" value="Dimeric alpha+beta barrel"/>
    <property type="match status" value="1"/>
</dbReference>
<dbReference type="Gene3D" id="3.30.70.100">
    <property type="match status" value="1"/>
</dbReference>
<feature type="domain" description="ABM" evidence="1">
    <location>
        <begin position="2"/>
        <end position="96"/>
    </location>
</feature>
<reference evidence="3" key="1">
    <citation type="submission" date="2017-12" db="EMBL/GenBank/DDBJ databases">
        <title>Draft genome sequence of Telmatospirillum siberiense 26-4b1T, an acidotolerant peatland alphaproteobacterium potentially involved in sulfur cycling.</title>
        <authorList>
            <person name="Hausmann B."/>
            <person name="Pjevac P."/>
            <person name="Schreck K."/>
            <person name="Herbold C.W."/>
            <person name="Daims H."/>
            <person name="Wagner M."/>
            <person name="Pester M."/>
            <person name="Loy A."/>
        </authorList>
    </citation>
    <scope>NUCLEOTIDE SEQUENCE [LARGE SCALE GENOMIC DNA]</scope>
    <source>
        <strain evidence="3">26-4b1</strain>
    </source>
</reference>
<organism evidence="2 3">
    <name type="scientific">Telmatospirillum siberiense</name>
    <dbReference type="NCBI Taxonomy" id="382514"/>
    <lineage>
        <taxon>Bacteria</taxon>
        <taxon>Pseudomonadati</taxon>
        <taxon>Pseudomonadota</taxon>
        <taxon>Alphaproteobacteria</taxon>
        <taxon>Rhodospirillales</taxon>
        <taxon>Rhodospirillaceae</taxon>
        <taxon>Telmatospirillum</taxon>
    </lineage>
</organism>
<dbReference type="PANTHER" id="PTHR34474:SF2">
    <property type="entry name" value="SIGNAL TRANSDUCTION PROTEIN TRAP"/>
    <property type="match status" value="1"/>
</dbReference>
<dbReference type="RefSeq" id="WP_101249102.1">
    <property type="nucleotide sequence ID" value="NZ_PIUM01000002.1"/>
</dbReference>
<dbReference type="Proteomes" id="UP000233293">
    <property type="component" value="Unassembled WGS sequence"/>
</dbReference>
<name>A0A2N3Q0M5_9PROT</name>
<dbReference type="PROSITE" id="PS51725">
    <property type="entry name" value="ABM"/>
    <property type="match status" value="1"/>
</dbReference>
<dbReference type="EMBL" id="PIUM01000002">
    <property type="protein sequence ID" value="PKU26141.1"/>
    <property type="molecule type" value="Genomic_DNA"/>
</dbReference>
<evidence type="ECO:0000259" key="1">
    <source>
        <dbReference type="PROSITE" id="PS51725"/>
    </source>
</evidence>
<proteinExistence type="predicted"/>
<dbReference type="InterPro" id="IPR007138">
    <property type="entry name" value="ABM_dom"/>
</dbReference>